<protein>
    <submittedName>
        <fullName evidence="5">DUF1989 domain-containing protein</fullName>
    </submittedName>
</protein>
<gene>
    <name evidence="5" type="ORF">IF202_16065</name>
</gene>
<dbReference type="InterPro" id="IPR027266">
    <property type="entry name" value="TrmE/GcvT-like"/>
</dbReference>
<dbReference type="Proteomes" id="UP000604161">
    <property type="component" value="Unassembled WGS sequence"/>
</dbReference>
<organism evidence="5 6">
    <name type="scientific">Marinomonas colpomeniae</name>
    <dbReference type="NCBI Taxonomy" id="2774408"/>
    <lineage>
        <taxon>Bacteria</taxon>
        <taxon>Pseudomonadati</taxon>
        <taxon>Pseudomonadota</taxon>
        <taxon>Gammaproteobacteria</taxon>
        <taxon>Oceanospirillales</taxon>
        <taxon>Oceanospirillaceae</taxon>
        <taxon>Marinomonas</taxon>
    </lineage>
</organism>
<dbReference type="SUPFAM" id="SSF103025">
    <property type="entry name" value="Folate-binding domain"/>
    <property type="match status" value="1"/>
</dbReference>
<feature type="domain" description="DUF1989" evidence="4">
    <location>
        <begin position="167"/>
        <end position="335"/>
    </location>
</feature>
<evidence type="ECO:0000313" key="6">
    <source>
        <dbReference type="Proteomes" id="UP000604161"/>
    </source>
</evidence>
<dbReference type="InterPro" id="IPR013977">
    <property type="entry name" value="GcvT_C"/>
</dbReference>
<dbReference type="Gene3D" id="3.30.1360.120">
    <property type="entry name" value="Probable tRNA modification gtpase trme, domain 1"/>
    <property type="match status" value="1"/>
</dbReference>
<dbReference type="InterPro" id="IPR018959">
    <property type="entry name" value="DUF1989"/>
</dbReference>
<feature type="domain" description="GCVT N-terminal" evidence="2">
    <location>
        <begin position="390"/>
        <end position="653"/>
    </location>
</feature>
<dbReference type="EMBL" id="JACYFC010000007">
    <property type="protein sequence ID" value="MBD5772550.1"/>
    <property type="molecule type" value="Genomic_DNA"/>
</dbReference>
<sequence>MFLKNCADPEVSHYRIAGQHAMRVFMHAGDKIRLCADDGVQGAEILVLDSLGGSKPRLFSDIRVTIAKHTKMQLGESSHASRYLQEQLSLWEVPDTALEEALCFLPTEFTVLEASEPLVLIIIVAGASMSVEQQLPVTELLVAHTHYSLPSCQVLPAPLAPPLEEIRIPHSSARTYSVKAGQWIQIIDVQGKQCSDFIAFDKAKLDEGKELLLDGTVTRTMNNHCLPTPGLFSRFYDENLHTMIEVVQDTIGRHDSFLLACNPRFYEDSGYFGHISCTENFNNALFNIGIKPRLNWPAINFFFNTNADETGAMLVDEPWSRPGDFVLLRAMRDLVCASSACPDDIDSANGWQPTDIHIRIYDAEHQFPKAIAHRSIPQELPRMTKNSAFHSRTSALTKQIDEYRGYWVPTEYEGWGAKAEYLACRERVAMIDMTALRKFEILGPDAEALMQYALTRNVRRVAVGEIVYSAMCHETGGMIDDGTLFRMGEQAFRWICGDEYSGIWLREIAERKGYRATVQNSTDQLHNLAVQGPNSRELLSKLIWNSSHQSSVKDLKWFHFMIGRLGGESGIPLMISRTGYTGELGFEVWCHPDNAEQVWDAIWDAGQEFNIAPMGFAALDMLRIEAGLIFADHEFCPKTNPYEAGIGFTVPMKTKEEDFIGRVAMARQPAESRHKLMGLELDVADIVAHGDQVYNGRFPVGIVTSASISPILNKQIALCRLAPDFAISGTKLEIGQLDGHQKRIPATVTTLPFYDPERTRVRS</sequence>
<feature type="domain" description="Aminomethyltransferase C-terminal" evidence="3">
    <location>
        <begin position="675"/>
        <end position="755"/>
    </location>
</feature>
<evidence type="ECO:0000256" key="1">
    <source>
        <dbReference type="ARBA" id="ARBA00022576"/>
    </source>
</evidence>
<proteinExistence type="predicted"/>
<dbReference type="Pfam" id="PF01571">
    <property type="entry name" value="GCV_T"/>
    <property type="match status" value="1"/>
</dbReference>
<dbReference type="SUPFAM" id="SSF101790">
    <property type="entry name" value="Aminomethyltransferase beta-barrel domain"/>
    <property type="match status" value="1"/>
</dbReference>
<evidence type="ECO:0000259" key="2">
    <source>
        <dbReference type="Pfam" id="PF01571"/>
    </source>
</evidence>
<comment type="caution">
    <text evidence="5">The sequence shown here is derived from an EMBL/GenBank/DDBJ whole genome shotgun (WGS) entry which is preliminary data.</text>
</comment>
<dbReference type="RefSeq" id="WP_191595939.1">
    <property type="nucleotide sequence ID" value="NZ_JACYFC010000007.1"/>
</dbReference>
<dbReference type="InterPro" id="IPR028896">
    <property type="entry name" value="GcvT/YgfZ/DmdA"/>
</dbReference>
<dbReference type="InterPro" id="IPR029043">
    <property type="entry name" value="GcvT/YgfZ_C"/>
</dbReference>
<keyword evidence="6" id="KW-1185">Reference proteome</keyword>
<dbReference type="PANTHER" id="PTHR43757">
    <property type="entry name" value="AMINOMETHYLTRANSFERASE"/>
    <property type="match status" value="1"/>
</dbReference>
<evidence type="ECO:0000313" key="5">
    <source>
        <dbReference type="EMBL" id="MBD5772550.1"/>
    </source>
</evidence>
<keyword evidence="1" id="KW-0032">Aminotransferase</keyword>
<evidence type="ECO:0000259" key="4">
    <source>
        <dbReference type="Pfam" id="PF09347"/>
    </source>
</evidence>
<accession>A0ABR8P2P4</accession>
<keyword evidence="1" id="KW-0808">Transferase</keyword>
<dbReference type="PANTHER" id="PTHR43757:SF2">
    <property type="entry name" value="AMINOMETHYLTRANSFERASE, MITOCHONDRIAL"/>
    <property type="match status" value="1"/>
</dbReference>
<dbReference type="InterPro" id="IPR006222">
    <property type="entry name" value="GCVT_N"/>
</dbReference>
<dbReference type="Pfam" id="PF09347">
    <property type="entry name" value="DUF1989"/>
    <property type="match status" value="1"/>
</dbReference>
<evidence type="ECO:0000259" key="3">
    <source>
        <dbReference type="Pfam" id="PF08669"/>
    </source>
</evidence>
<name>A0ABR8P2P4_9GAMM</name>
<dbReference type="Pfam" id="PF08669">
    <property type="entry name" value="GCV_T_C"/>
    <property type="match status" value="1"/>
</dbReference>
<reference evidence="5 6" key="1">
    <citation type="submission" date="2020-09" db="EMBL/GenBank/DDBJ databases">
        <title>Marinomonas sp. nov., isolated from the cysticercosis algae of Qingdao, China.</title>
        <authorList>
            <person name="Sun X."/>
        </authorList>
    </citation>
    <scope>NUCLEOTIDE SEQUENCE [LARGE SCALE GENOMIC DNA]</scope>
    <source>
        <strain evidence="5 6">SM2066</strain>
    </source>
</reference>